<dbReference type="OrthoDB" id="9763290at2"/>
<dbReference type="InterPro" id="IPR029055">
    <property type="entry name" value="Ntn_hydrolases_N"/>
</dbReference>
<keyword evidence="12" id="KW-0436">Ligase</keyword>
<feature type="binding site" evidence="9">
    <location>
        <begin position="391"/>
        <end position="392"/>
    </location>
    <ligand>
        <name>ATP</name>
        <dbReference type="ChEBI" id="CHEBI:30616"/>
    </ligand>
</feature>
<keyword evidence="13" id="KW-1185">Reference proteome</keyword>
<sequence length="664" mass="75153">MCGFGGFYDSLLPADRAEHILTKMASRLVHRGPDDQGIWLEQETGIHLAHRRLAVVDLSASGHQPMQSASGRYVIVFNGEVYNYQTLRTELEQRGTQWRGHSDTEVLLAGIETWGVDETLRRCVGMFALALWDRKARVLYLARDRLGEKPLYYGWMKGAFLFGSELKALKVHPAWQGEIDRQAVTLFMRHNYIPTPFSIYKGIYKLPPGCFLAMPWEALTTGKAPFPFPEKEGTGGQMIAPRAYWSAWEVVENGGAAPFRGSDEEAIAELEDRLREAVTGKMVADVPLGAFLSGGIDSSMVAALMQAHSSQPVKTFSIGFHEQGYNEAVHAAQVAHYLGTDHTELYINPQEAIAVIPQLPIIYDEPFADSSQIPTFLVSQLARQHVTVALSGDGGDELLGGYNRYFWCRRIWSTVRRIPRFARQIAAQGLRIPPPRVWNRVFASAGPFLPARLRQVHPGDKLHKLAAILASDSPAVIYEQLISQWQSPSSIVIHGSETSGIADKVWSHLAVTDLTERMMFLDLMTYLPDDILTKVDRASMAVSLEVRVPLLDHRLVEFAWRLPVGLKVRDGAGKWMLRQILHRYVPKELVERPKMGFGVPIDIWLRGPLRDWTEDLLDESKLKREGYFHPGPIRKKWEEHLTGRRNWQYPLWCVLMFQAWLEAQ</sequence>
<dbReference type="InterPro" id="IPR001962">
    <property type="entry name" value="Asn_synthase"/>
</dbReference>
<accession>A0A4P7BV83</accession>
<dbReference type="Gene3D" id="3.40.50.620">
    <property type="entry name" value="HUPs"/>
    <property type="match status" value="1"/>
</dbReference>
<dbReference type="Pfam" id="PF13522">
    <property type="entry name" value="GATase_6"/>
    <property type="match status" value="1"/>
</dbReference>
<dbReference type="KEGG" id="nwr:E3U44_00790"/>
<keyword evidence="8" id="KW-0061">Asparagine biosynthesis</keyword>
<evidence type="ECO:0000313" key="13">
    <source>
        <dbReference type="Proteomes" id="UP000294325"/>
    </source>
</evidence>
<dbReference type="InterPro" id="IPR006426">
    <property type="entry name" value="Asn_synth_AEB"/>
</dbReference>
<dbReference type="InterPro" id="IPR051786">
    <property type="entry name" value="ASN_synthetase/amidase"/>
</dbReference>
<reference evidence="12 13" key="1">
    <citation type="submission" date="2019-03" db="EMBL/GenBank/DDBJ databases">
        <title>The genome sequence of Nitrosococcus wardiae strain D1FHST reveals the archetypal metabolic capacity of ammonia-oxidizing Gammaproteobacteria.</title>
        <authorList>
            <person name="Wang L."/>
            <person name="Lim C.K."/>
            <person name="Hanson T.E."/>
            <person name="Dang H."/>
            <person name="Klotz M.G."/>
        </authorList>
    </citation>
    <scope>NUCLEOTIDE SEQUENCE [LARGE SCALE GENOMIC DNA]</scope>
    <source>
        <strain evidence="12 13">D1FHS</strain>
    </source>
</reference>
<feature type="active site" description="For GATase activity" evidence="8">
    <location>
        <position position="2"/>
    </location>
</feature>
<dbReference type="InterPro" id="IPR033738">
    <property type="entry name" value="AsnB_N"/>
</dbReference>
<evidence type="ECO:0000256" key="4">
    <source>
        <dbReference type="ARBA" id="ARBA00022741"/>
    </source>
</evidence>
<dbReference type="PIRSF" id="PIRSF001589">
    <property type="entry name" value="Asn_synthetase_glu-h"/>
    <property type="match status" value="1"/>
</dbReference>
<dbReference type="PANTHER" id="PTHR43284">
    <property type="entry name" value="ASPARAGINE SYNTHETASE (GLUTAMINE-HYDROLYZING)"/>
    <property type="match status" value="1"/>
</dbReference>
<evidence type="ECO:0000256" key="9">
    <source>
        <dbReference type="PIRSR" id="PIRSR001589-2"/>
    </source>
</evidence>
<comment type="pathway">
    <text evidence="1">Amino-acid biosynthesis; L-asparagine biosynthesis; L-asparagine from L-aspartate (L-Gln route): step 1/1.</text>
</comment>
<protein>
    <recommendedName>
        <fullName evidence="3">asparagine synthase (glutamine-hydrolyzing)</fullName>
        <ecNumber evidence="3">6.3.5.4</ecNumber>
    </recommendedName>
</protein>
<keyword evidence="4 9" id="KW-0547">Nucleotide-binding</keyword>
<evidence type="ECO:0000313" key="12">
    <source>
        <dbReference type="EMBL" id="QBQ53197.1"/>
    </source>
</evidence>
<dbReference type="GO" id="GO:0005524">
    <property type="term" value="F:ATP binding"/>
    <property type="evidence" value="ECO:0007669"/>
    <property type="project" value="UniProtKB-KW"/>
</dbReference>
<keyword evidence="5 9" id="KW-0067">ATP-binding</keyword>
<dbReference type="PROSITE" id="PS51278">
    <property type="entry name" value="GATASE_TYPE_2"/>
    <property type="match status" value="1"/>
</dbReference>
<dbReference type="EC" id="6.3.5.4" evidence="3"/>
<evidence type="ECO:0000256" key="2">
    <source>
        <dbReference type="ARBA" id="ARBA00005752"/>
    </source>
</evidence>
<evidence type="ECO:0000256" key="3">
    <source>
        <dbReference type="ARBA" id="ARBA00012737"/>
    </source>
</evidence>
<dbReference type="InterPro" id="IPR017932">
    <property type="entry name" value="GATase_2_dom"/>
</dbReference>
<keyword evidence="8" id="KW-0028">Amino-acid biosynthesis</keyword>
<evidence type="ECO:0000259" key="11">
    <source>
        <dbReference type="PROSITE" id="PS51278"/>
    </source>
</evidence>
<evidence type="ECO:0000256" key="8">
    <source>
        <dbReference type="PIRSR" id="PIRSR001589-1"/>
    </source>
</evidence>
<evidence type="ECO:0000256" key="10">
    <source>
        <dbReference type="PIRSR" id="PIRSR001589-3"/>
    </source>
</evidence>
<evidence type="ECO:0000256" key="7">
    <source>
        <dbReference type="ARBA" id="ARBA00048741"/>
    </source>
</evidence>
<dbReference type="GO" id="GO:0006529">
    <property type="term" value="P:asparagine biosynthetic process"/>
    <property type="evidence" value="ECO:0007669"/>
    <property type="project" value="UniProtKB-KW"/>
</dbReference>
<feature type="binding site" evidence="9">
    <location>
        <position position="318"/>
    </location>
    <ligand>
        <name>ATP</name>
        <dbReference type="ChEBI" id="CHEBI:30616"/>
    </ligand>
</feature>
<dbReference type="GO" id="GO:0005829">
    <property type="term" value="C:cytosol"/>
    <property type="evidence" value="ECO:0007669"/>
    <property type="project" value="TreeGrafter"/>
</dbReference>
<dbReference type="InterPro" id="IPR014729">
    <property type="entry name" value="Rossmann-like_a/b/a_fold"/>
</dbReference>
<evidence type="ECO:0000256" key="6">
    <source>
        <dbReference type="ARBA" id="ARBA00022962"/>
    </source>
</evidence>
<feature type="site" description="Important for beta-aspartyl-AMP intermediate formation" evidence="10">
    <location>
        <position position="393"/>
    </location>
</feature>
<dbReference type="Proteomes" id="UP000294325">
    <property type="component" value="Chromosome"/>
</dbReference>
<dbReference type="NCBIfam" id="TIGR01536">
    <property type="entry name" value="asn_synth_AEB"/>
    <property type="match status" value="1"/>
</dbReference>
<feature type="domain" description="Glutamine amidotransferase type-2" evidence="11">
    <location>
        <begin position="2"/>
        <end position="217"/>
    </location>
</feature>
<comment type="similarity">
    <text evidence="2">Belongs to the asparagine synthetase family.</text>
</comment>
<dbReference type="CDD" id="cd00712">
    <property type="entry name" value="AsnB"/>
    <property type="match status" value="1"/>
</dbReference>
<comment type="catalytic activity">
    <reaction evidence="7">
        <text>L-aspartate + L-glutamine + ATP + H2O = L-asparagine + L-glutamate + AMP + diphosphate + H(+)</text>
        <dbReference type="Rhea" id="RHEA:12228"/>
        <dbReference type="ChEBI" id="CHEBI:15377"/>
        <dbReference type="ChEBI" id="CHEBI:15378"/>
        <dbReference type="ChEBI" id="CHEBI:29985"/>
        <dbReference type="ChEBI" id="CHEBI:29991"/>
        <dbReference type="ChEBI" id="CHEBI:30616"/>
        <dbReference type="ChEBI" id="CHEBI:33019"/>
        <dbReference type="ChEBI" id="CHEBI:58048"/>
        <dbReference type="ChEBI" id="CHEBI:58359"/>
        <dbReference type="ChEBI" id="CHEBI:456215"/>
        <dbReference type="EC" id="6.3.5.4"/>
    </reaction>
</comment>
<dbReference type="Pfam" id="PF00733">
    <property type="entry name" value="Asn_synthase"/>
    <property type="match status" value="1"/>
</dbReference>
<dbReference type="AlphaFoldDB" id="A0A4P7BV83"/>
<organism evidence="12 13">
    <name type="scientific">Nitrosococcus wardiae</name>
    <dbReference type="NCBI Taxonomy" id="1814290"/>
    <lineage>
        <taxon>Bacteria</taxon>
        <taxon>Pseudomonadati</taxon>
        <taxon>Pseudomonadota</taxon>
        <taxon>Gammaproteobacteria</taxon>
        <taxon>Chromatiales</taxon>
        <taxon>Chromatiaceae</taxon>
        <taxon>Nitrosococcus</taxon>
    </lineage>
</organism>
<evidence type="ECO:0000256" key="1">
    <source>
        <dbReference type="ARBA" id="ARBA00005187"/>
    </source>
</evidence>
<proteinExistence type="inferred from homology"/>
<dbReference type="SUPFAM" id="SSF52402">
    <property type="entry name" value="Adenine nucleotide alpha hydrolases-like"/>
    <property type="match status" value="1"/>
</dbReference>
<dbReference type="EMBL" id="CP038033">
    <property type="protein sequence ID" value="QBQ53197.1"/>
    <property type="molecule type" value="Genomic_DNA"/>
</dbReference>
<dbReference type="CDD" id="cd01991">
    <property type="entry name" value="Asn_synthase_B_C"/>
    <property type="match status" value="1"/>
</dbReference>
<dbReference type="SUPFAM" id="SSF56235">
    <property type="entry name" value="N-terminal nucleophile aminohydrolases (Ntn hydrolases)"/>
    <property type="match status" value="1"/>
</dbReference>
<dbReference type="GO" id="GO:0004066">
    <property type="term" value="F:asparagine synthase (glutamine-hydrolyzing) activity"/>
    <property type="evidence" value="ECO:0007669"/>
    <property type="project" value="UniProtKB-EC"/>
</dbReference>
<evidence type="ECO:0000256" key="5">
    <source>
        <dbReference type="ARBA" id="ARBA00022840"/>
    </source>
</evidence>
<name>A0A4P7BV83_9GAMM</name>
<dbReference type="Gene3D" id="3.60.20.10">
    <property type="entry name" value="Glutamine Phosphoribosylpyrophosphate, subunit 1, domain 1"/>
    <property type="match status" value="1"/>
</dbReference>
<dbReference type="RefSeq" id="WP_134356213.1">
    <property type="nucleotide sequence ID" value="NZ_CP038033.1"/>
</dbReference>
<keyword evidence="6 8" id="KW-0315">Glutamine amidotransferase</keyword>
<feature type="binding site" evidence="9">
    <location>
        <position position="103"/>
    </location>
    <ligand>
        <name>L-glutamine</name>
        <dbReference type="ChEBI" id="CHEBI:58359"/>
    </ligand>
</feature>
<dbReference type="PANTHER" id="PTHR43284:SF1">
    <property type="entry name" value="ASPARAGINE SYNTHETASE"/>
    <property type="match status" value="1"/>
</dbReference>
<gene>
    <name evidence="12" type="primary">asnB</name>
    <name evidence="12" type="ORF">E3U44_00790</name>
</gene>